<name>A0A8J3Z4V1_9ACTN</name>
<sequence length="311" mass="33679">MPPQDVSPRAAGAATKTAGVVFIALAVVAVLIAACVLPLILGVPVELFVALAIAAPILAVVGGFLYFRGRQLTARSAAPAVLHGDRPRVLYLRPFRTDAGITGQGLSLLLTQTLVTGATTDEEQLAEALKPLGDMIAIGQPGETLPRPGAARQYTTDDEWRDAVVHWMRVARLVVLRAGTDAGLLWELRTARGMVRPERLLILVLDMKRTAYDSFRAEAVRTSGIALPGMPRARYGFFRFASDWTPEFLPLRGPLLRLGFKPRRKLFQFALKPVFDSHRVPWSEPPISALAVVTYAMGALLVLACAVGLLL</sequence>
<accession>A0A8J3Z4V1</accession>
<evidence type="ECO:0000256" key="1">
    <source>
        <dbReference type="SAM" id="Phobius"/>
    </source>
</evidence>
<comment type="caution">
    <text evidence="2">The sequence shown here is derived from an EMBL/GenBank/DDBJ whole genome shotgun (WGS) entry which is preliminary data.</text>
</comment>
<keyword evidence="3" id="KW-1185">Reference proteome</keyword>
<feature type="transmembrane region" description="Helical" evidence="1">
    <location>
        <begin position="47"/>
        <end position="67"/>
    </location>
</feature>
<dbReference type="EMBL" id="BOPG01000032">
    <property type="protein sequence ID" value="GIJ57559.1"/>
    <property type="molecule type" value="Genomic_DNA"/>
</dbReference>
<gene>
    <name evidence="2" type="ORF">Vau01_050750</name>
</gene>
<feature type="transmembrane region" description="Helical" evidence="1">
    <location>
        <begin position="20"/>
        <end position="41"/>
    </location>
</feature>
<dbReference type="RefSeq" id="WP_203996995.1">
    <property type="nucleotide sequence ID" value="NZ_BOPG01000032.1"/>
</dbReference>
<dbReference type="AlphaFoldDB" id="A0A8J3Z4V1"/>
<proteinExistence type="predicted"/>
<evidence type="ECO:0000313" key="2">
    <source>
        <dbReference type="EMBL" id="GIJ57559.1"/>
    </source>
</evidence>
<keyword evidence="1" id="KW-0472">Membrane</keyword>
<organism evidence="2 3">
    <name type="scientific">Virgisporangium aurantiacum</name>
    <dbReference type="NCBI Taxonomy" id="175570"/>
    <lineage>
        <taxon>Bacteria</taxon>
        <taxon>Bacillati</taxon>
        <taxon>Actinomycetota</taxon>
        <taxon>Actinomycetes</taxon>
        <taxon>Micromonosporales</taxon>
        <taxon>Micromonosporaceae</taxon>
        <taxon>Virgisporangium</taxon>
    </lineage>
</organism>
<feature type="transmembrane region" description="Helical" evidence="1">
    <location>
        <begin position="287"/>
        <end position="310"/>
    </location>
</feature>
<protein>
    <submittedName>
        <fullName evidence="2">Uncharacterized protein</fullName>
    </submittedName>
</protein>
<reference evidence="2" key="1">
    <citation type="submission" date="2021-01" db="EMBL/GenBank/DDBJ databases">
        <title>Whole genome shotgun sequence of Virgisporangium aurantiacum NBRC 16421.</title>
        <authorList>
            <person name="Komaki H."/>
            <person name="Tamura T."/>
        </authorList>
    </citation>
    <scope>NUCLEOTIDE SEQUENCE</scope>
    <source>
        <strain evidence="2">NBRC 16421</strain>
    </source>
</reference>
<evidence type="ECO:0000313" key="3">
    <source>
        <dbReference type="Proteomes" id="UP000612585"/>
    </source>
</evidence>
<keyword evidence="1" id="KW-0812">Transmembrane</keyword>
<keyword evidence="1" id="KW-1133">Transmembrane helix</keyword>
<dbReference type="Proteomes" id="UP000612585">
    <property type="component" value="Unassembled WGS sequence"/>
</dbReference>